<organism evidence="1 2">
    <name type="scientific">Portunus trituberculatus</name>
    <name type="common">Swimming crab</name>
    <name type="synonym">Neptunus trituberculatus</name>
    <dbReference type="NCBI Taxonomy" id="210409"/>
    <lineage>
        <taxon>Eukaryota</taxon>
        <taxon>Metazoa</taxon>
        <taxon>Ecdysozoa</taxon>
        <taxon>Arthropoda</taxon>
        <taxon>Crustacea</taxon>
        <taxon>Multicrustacea</taxon>
        <taxon>Malacostraca</taxon>
        <taxon>Eumalacostraca</taxon>
        <taxon>Eucarida</taxon>
        <taxon>Decapoda</taxon>
        <taxon>Pleocyemata</taxon>
        <taxon>Brachyura</taxon>
        <taxon>Eubrachyura</taxon>
        <taxon>Portunoidea</taxon>
        <taxon>Portunidae</taxon>
        <taxon>Portuninae</taxon>
        <taxon>Portunus</taxon>
    </lineage>
</organism>
<comment type="caution">
    <text evidence="1">The sequence shown here is derived from an EMBL/GenBank/DDBJ whole genome shotgun (WGS) entry which is preliminary data.</text>
</comment>
<reference evidence="1 2" key="1">
    <citation type="submission" date="2019-05" db="EMBL/GenBank/DDBJ databases">
        <title>Another draft genome of Portunus trituberculatus and its Hox gene families provides insights of decapod evolution.</title>
        <authorList>
            <person name="Jeong J.-H."/>
            <person name="Song I."/>
            <person name="Kim S."/>
            <person name="Choi T."/>
            <person name="Kim D."/>
            <person name="Ryu S."/>
            <person name="Kim W."/>
        </authorList>
    </citation>
    <scope>NUCLEOTIDE SEQUENCE [LARGE SCALE GENOMIC DNA]</scope>
    <source>
        <tissue evidence="1">Muscle</tissue>
    </source>
</reference>
<dbReference type="EMBL" id="VSRR010044106">
    <property type="protein sequence ID" value="MPC76743.1"/>
    <property type="molecule type" value="Genomic_DNA"/>
</dbReference>
<evidence type="ECO:0000313" key="2">
    <source>
        <dbReference type="Proteomes" id="UP000324222"/>
    </source>
</evidence>
<name>A0A5B7I3A7_PORTR</name>
<dbReference type="AlphaFoldDB" id="A0A5B7I3A7"/>
<protein>
    <submittedName>
        <fullName evidence="1">Uncharacterized protein</fullName>
    </submittedName>
</protein>
<dbReference type="Proteomes" id="UP000324222">
    <property type="component" value="Unassembled WGS sequence"/>
</dbReference>
<accession>A0A5B7I3A7</accession>
<gene>
    <name evidence="1" type="ORF">E2C01_071171</name>
</gene>
<evidence type="ECO:0000313" key="1">
    <source>
        <dbReference type="EMBL" id="MPC76743.1"/>
    </source>
</evidence>
<keyword evidence="2" id="KW-1185">Reference proteome</keyword>
<proteinExistence type="predicted"/>
<sequence length="59" mass="6524">MCPSTEGVKIVKTLAINLLTSIDLPNINPCSTKMCFHIHSGDYLGTFYSFRNSCGELKL</sequence>